<name>A0ABU8JDA6_9GAMM</name>
<keyword evidence="17" id="KW-1185">Reference proteome</keyword>
<feature type="transmembrane region" description="Helical" evidence="14">
    <location>
        <begin position="128"/>
        <end position="146"/>
    </location>
</feature>
<feature type="binding site" description="axial binding residue" evidence="14">
    <location>
        <position position="10"/>
    </location>
    <ligand>
        <name>heme</name>
        <dbReference type="ChEBI" id="CHEBI:30413"/>
    </ligand>
    <ligandPart>
        <name>Fe</name>
        <dbReference type="ChEBI" id="CHEBI:18248"/>
    </ligandPart>
</feature>
<gene>
    <name evidence="16" type="ORF">WAT24_10690</name>
</gene>
<keyword evidence="6 14" id="KW-0349">Heme</keyword>
<dbReference type="EC" id="1.3.99.-" evidence="14 15"/>
<evidence type="ECO:0000256" key="9">
    <source>
        <dbReference type="ARBA" id="ARBA00022989"/>
    </source>
</evidence>
<comment type="caution">
    <text evidence="16">The sequence shown here is derived from an EMBL/GenBank/DDBJ whole genome shotgun (WGS) entry which is preliminary data.</text>
</comment>
<evidence type="ECO:0000256" key="13">
    <source>
        <dbReference type="ARBA" id="ARBA00048390"/>
    </source>
</evidence>
<evidence type="ECO:0000256" key="11">
    <source>
        <dbReference type="ARBA" id="ARBA00023004"/>
    </source>
</evidence>
<evidence type="ECO:0000256" key="3">
    <source>
        <dbReference type="ARBA" id="ARBA00006501"/>
    </source>
</evidence>
<dbReference type="PIRSF" id="PIRSF004638">
    <property type="entry name" value="UCP004638"/>
    <property type="match status" value="1"/>
</dbReference>
<evidence type="ECO:0000256" key="12">
    <source>
        <dbReference type="ARBA" id="ARBA00023136"/>
    </source>
</evidence>
<evidence type="ECO:0000256" key="7">
    <source>
        <dbReference type="ARBA" id="ARBA00022692"/>
    </source>
</evidence>
<dbReference type="Proteomes" id="UP001381174">
    <property type="component" value="Unassembled WGS sequence"/>
</dbReference>
<keyword evidence="5 14" id="KW-1003">Cell membrane</keyword>
<comment type="subunit">
    <text evidence="14">Homodimer.</text>
</comment>
<evidence type="ECO:0000256" key="6">
    <source>
        <dbReference type="ARBA" id="ARBA00022617"/>
    </source>
</evidence>
<accession>A0ABU8JDA6</accession>
<comment type="cofactor">
    <cofactor evidence="14 15">
        <name>heme b</name>
        <dbReference type="ChEBI" id="CHEBI:60344"/>
    </cofactor>
    <text evidence="14 15">Binds 1 heme b (iron(II)-protoporphyrin IX) group per subunit.</text>
</comment>
<evidence type="ECO:0000256" key="5">
    <source>
        <dbReference type="ARBA" id="ARBA00022475"/>
    </source>
</evidence>
<proteinExistence type="inferred from homology"/>
<evidence type="ECO:0000256" key="1">
    <source>
        <dbReference type="ARBA" id="ARBA00004651"/>
    </source>
</evidence>
<comment type="catalytic activity">
    <reaction evidence="13 14 15">
        <text>protoporphyrinogen IX + 3 A = protoporphyrin IX + 3 AH2</text>
        <dbReference type="Rhea" id="RHEA:62000"/>
        <dbReference type="ChEBI" id="CHEBI:13193"/>
        <dbReference type="ChEBI" id="CHEBI:17499"/>
        <dbReference type="ChEBI" id="CHEBI:57306"/>
        <dbReference type="ChEBI" id="CHEBI:57307"/>
    </reaction>
</comment>
<evidence type="ECO:0000313" key="16">
    <source>
        <dbReference type="EMBL" id="MEI7037224.1"/>
    </source>
</evidence>
<dbReference type="EMBL" id="JBBBNY010000007">
    <property type="protein sequence ID" value="MEI7037224.1"/>
    <property type="molecule type" value="Genomic_DNA"/>
</dbReference>
<evidence type="ECO:0000256" key="4">
    <source>
        <dbReference type="ARBA" id="ARBA00017504"/>
    </source>
</evidence>
<dbReference type="InterPro" id="IPR005265">
    <property type="entry name" value="HemJ-like"/>
</dbReference>
<feature type="binding site" description="axial binding residue" evidence="14">
    <location>
        <position position="93"/>
    </location>
    <ligand>
        <name>heme</name>
        <dbReference type="ChEBI" id="CHEBI:30413"/>
    </ligand>
    <ligandPart>
        <name>Fe</name>
        <dbReference type="ChEBI" id="CHEBI:18248"/>
    </ligandPart>
</feature>
<dbReference type="RefSeq" id="WP_336807855.1">
    <property type="nucleotide sequence ID" value="NZ_JBBBNY010000007.1"/>
</dbReference>
<dbReference type="Pfam" id="PF03653">
    <property type="entry name" value="UPF0093"/>
    <property type="match status" value="1"/>
</dbReference>
<dbReference type="HAMAP" id="MF_02239">
    <property type="entry name" value="HemJ"/>
    <property type="match status" value="1"/>
</dbReference>
<evidence type="ECO:0000313" key="17">
    <source>
        <dbReference type="Proteomes" id="UP001381174"/>
    </source>
</evidence>
<evidence type="ECO:0000256" key="8">
    <source>
        <dbReference type="ARBA" id="ARBA00022723"/>
    </source>
</evidence>
<comment type="pathway">
    <text evidence="2 14 15">Porphyrin-containing compound metabolism; protoporphyrin-IX biosynthesis; protoporphyrin-IX from protoporphyrinogen-IX: step 1/1.</text>
</comment>
<keyword evidence="10 14" id="KW-0560">Oxidoreductase</keyword>
<comment type="function">
    <text evidence="14 15">Catalyzes the oxidation of protoporphyrinogen IX to protoporphyrin IX.</text>
</comment>
<evidence type="ECO:0000256" key="2">
    <source>
        <dbReference type="ARBA" id="ARBA00005073"/>
    </source>
</evidence>
<evidence type="ECO:0000256" key="14">
    <source>
        <dbReference type="HAMAP-Rule" id="MF_02239"/>
    </source>
</evidence>
<sequence length="149" mass="16822">MTYLWIKTFHLLFVMAWMATVFYLPRILVNLAEAGGDAAVRARLLLMGRRLYRFGHNMFGLAFVFGLALWQGWRLFPNALPNVVAGMHWIDAKLGLVAVLLAYFIGVGRMLKGHEEGRALPSAKALRWLNELPVLLLLGVIFLVLAKPF</sequence>
<reference evidence="16 17" key="1">
    <citation type="journal article" date="2014" name="Int. J. Syst. Evol. Microbiol.">
        <title>Fulvimonas yonginensis sp. nov., isolated from greenhouse soil, and emended description of the genus Fulvimonas.</title>
        <authorList>
            <person name="Ahn J.H."/>
            <person name="Kim S.J."/>
            <person name="Weon H.Y."/>
            <person name="Hong S.B."/>
            <person name="Seok S.J."/>
            <person name="Kwon S.W."/>
        </authorList>
    </citation>
    <scope>NUCLEOTIDE SEQUENCE [LARGE SCALE GENOMIC DNA]</scope>
    <source>
        <strain evidence="16 17">KACC 16952</strain>
    </source>
</reference>
<feature type="transmembrane region" description="Helical" evidence="14">
    <location>
        <begin position="51"/>
        <end position="70"/>
    </location>
</feature>
<keyword evidence="9 14" id="KW-1133">Transmembrane helix</keyword>
<organism evidence="16 17">
    <name type="scientific">Fulvimonas yonginensis</name>
    <dbReference type="NCBI Taxonomy" id="1495200"/>
    <lineage>
        <taxon>Bacteria</taxon>
        <taxon>Pseudomonadati</taxon>
        <taxon>Pseudomonadota</taxon>
        <taxon>Gammaproteobacteria</taxon>
        <taxon>Lysobacterales</taxon>
        <taxon>Rhodanobacteraceae</taxon>
        <taxon>Fulvimonas</taxon>
    </lineage>
</organism>
<dbReference type="PANTHER" id="PTHR40255:SF1">
    <property type="entry name" value="PROTOPORPHYRINOGEN IX OXIDASE"/>
    <property type="match status" value="1"/>
</dbReference>
<evidence type="ECO:0000256" key="15">
    <source>
        <dbReference type="PIRNR" id="PIRNR004638"/>
    </source>
</evidence>
<keyword evidence="11 14" id="KW-0408">Iron</keyword>
<comment type="similarity">
    <text evidence="3 14 15">Belongs to the HemJ family.</text>
</comment>
<feature type="transmembrane region" description="Helical" evidence="14">
    <location>
        <begin position="90"/>
        <end position="107"/>
    </location>
</feature>
<feature type="transmembrane region" description="Helical" evidence="14">
    <location>
        <begin position="6"/>
        <end position="24"/>
    </location>
</feature>
<keyword evidence="8 14" id="KW-0479">Metal-binding</keyword>
<evidence type="ECO:0000256" key="10">
    <source>
        <dbReference type="ARBA" id="ARBA00023002"/>
    </source>
</evidence>
<keyword evidence="7 14" id="KW-0812">Transmembrane</keyword>
<comment type="subcellular location">
    <subcellularLocation>
        <location evidence="1 14">Cell membrane</location>
        <topology evidence="1 14">Multi-pass membrane protein</topology>
    </subcellularLocation>
</comment>
<dbReference type="PANTHER" id="PTHR40255">
    <property type="entry name" value="UPF0093 MEMBRANE PROTEIN SLR1790"/>
    <property type="match status" value="1"/>
</dbReference>
<keyword evidence="12 14" id="KW-0472">Membrane</keyword>
<protein>
    <recommendedName>
        <fullName evidence="4 14">Protoporphyrinogen IX oxidase</fullName>
        <shortName evidence="14">PPO</shortName>
        <ecNumber evidence="14 15">1.3.99.-</ecNumber>
    </recommendedName>
</protein>